<organism evidence="1">
    <name type="scientific">hydrothermal vent metagenome</name>
    <dbReference type="NCBI Taxonomy" id="652676"/>
    <lineage>
        <taxon>unclassified sequences</taxon>
        <taxon>metagenomes</taxon>
        <taxon>ecological metagenomes</taxon>
    </lineage>
</organism>
<gene>
    <name evidence="1" type="ORF">MGWOODY_Tha619</name>
</gene>
<accession>A0A160TER1</accession>
<reference evidence="1" key="1">
    <citation type="submission" date="2015-10" db="EMBL/GenBank/DDBJ databases">
        <authorList>
            <person name="Gilbert D.G."/>
        </authorList>
    </citation>
    <scope>NUCLEOTIDE SEQUENCE</scope>
</reference>
<sequence length="131" mass="14832">MTYSLSSKNRQASLALSDNKRYELFVRKVAEEGEIWSLANDEGWVTVTGEDGENCLPVWPHPDYTLDWANGDWADCKPKMIDLATWLERWTPGLDQDETLLVVLPNLKEEAVLVDPLVLDEDIRAALEAAE</sequence>
<proteinExistence type="predicted"/>
<evidence type="ECO:0008006" key="2">
    <source>
        <dbReference type="Google" id="ProtNLM"/>
    </source>
</evidence>
<evidence type="ECO:0000313" key="1">
    <source>
        <dbReference type="EMBL" id="CUS42278.1"/>
    </source>
</evidence>
<dbReference type="AlphaFoldDB" id="A0A160TER1"/>
<name>A0A160TER1_9ZZZZ</name>
<dbReference type="InterPro" id="IPR021284">
    <property type="entry name" value="DUF2750"/>
</dbReference>
<dbReference type="EMBL" id="CZQC01000064">
    <property type="protein sequence ID" value="CUS42278.1"/>
    <property type="molecule type" value="Genomic_DNA"/>
</dbReference>
<dbReference type="Pfam" id="PF11042">
    <property type="entry name" value="DUF2750"/>
    <property type="match status" value="1"/>
</dbReference>
<protein>
    <recommendedName>
        <fullName evidence="2">DUF2750 domain-containing protein</fullName>
    </recommendedName>
</protein>